<evidence type="ECO:0000313" key="2">
    <source>
        <dbReference type="Proteomes" id="UP000277179"/>
    </source>
</evidence>
<evidence type="ECO:0000313" key="1">
    <source>
        <dbReference type="EMBL" id="RMQ81936.1"/>
    </source>
</evidence>
<protein>
    <submittedName>
        <fullName evidence="1">Uncharacterized protein</fullName>
    </submittedName>
</protein>
<name>A0A3M4PUS6_9PSED</name>
<dbReference type="AlphaFoldDB" id="A0A3M4PUS6"/>
<dbReference type="EMBL" id="RBRL01000446">
    <property type="protein sequence ID" value="RMQ81936.1"/>
    <property type="molecule type" value="Genomic_DNA"/>
</dbReference>
<organism evidence="1 2">
    <name type="scientific">Pseudomonas salomonii</name>
    <dbReference type="NCBI Taxonomy" id="191391"/>
    <lineage>
        <taxon>Bacteria</taxon>
        <taxon>Pseudomonadati</taxon>
        <taxon>Pseudomonadota</taxon>
        <taxon>Gammaproteobacteria</taxon>
        <taxon>Pseudomonadales</taxon>
        <taxon>Pseudomonadaceae</taxon>
        <taxon>Pseudomonas</taxon>
    </lineage>
</organism>
<sequence length="59" mass="6334">MSNNEESGRNGLTEYMSDIMTAQCSGKDVSGSGVGFCCGSLRLIRFLGLFHFDLLSALP</sequence>
<comment type="caution">
    <text evidence="1">The sequence shown here is derived from an EMBL/GenBank/DDBJ whole genome shotgun (WGS) entry which is preliminary data.</text>
</comment>
<dbReference type="Proteomes" id="UP000277179">
    <property type="component" value="Unassembled WGS sequence"/>
</dbReference>
<proteinExistence type="predicted"/>
<accession>A0A3M4PUS6</accession>
<gene>
    <name evidence="1" type="ORF">ALP97_200308</name>
</gene>
<reference evidence="1 2" key="1">
    <citation type="submission" date="2018-08" db="EMBL/GenBank/DDBJ databases">
        <title>Recombination of ecologically and evolutionarily significant loci maintains genetic cohesion in the Pseudomonas syringae species complex.</title>
        <authorList>
            <person name="Dillon M."/>
            <person name="Thakur S."/>
            <person name="Almeida R.N.D."/>
            <person name="Weir B.S."/>
            <person name="Guttman D.S."/>
        </authorList>
    </citation>
    <scope>NUCLEOTIDE SEQUENCE [LARGE SCALE GENOMIC DNA]</scope>
    <source>
        <strain evidence="1 2">ICMP 11288</strain>
    </source>
</reference>